<dbReference type="AlphaFoldDB" id="A0A1E7EZJ8"/>
<name>A0A1E7EZJ8_9STRA</name>
<accession>A0A1E7EZJ8</accession>
<evidence type="ECO:0000313" key="3">
    <source>
        <dbReference type="Proteomes" id="UP000095751"/>
    </source>
</evidence>
<proteinExistence type="predicted"/>
<sequence length="270" mass="30993">MMSYKQSKITLPTTTVGVGCIQSVIQQHHDDDIMCGRGKSHAKNKGNMKFIAMVRLNLERYQSAPKPIDRSIVVASLLSELIESGARFIKQDGNTKEWFVMSDDQAHQKIGHSIRDMIARSKKQESNRSKNKSRLAKKKQLQQKMLHKNIICFEPICHRSSHFINHDITRAFSMKSSDLLASALAVQQFSFEDNKQDEQQNDIHNIITDIIQPPELARYCSEESIETYIPQIRSRSIISLSFFDSILYSEDNKDVLHDLTGEIFCLDFPF</sequence>
<dbReference type="KEGG" id="fcy:FRACYDRAFT_246389"/>
<dbReference type="OrthoDB" id="49453at2759"/>
<dbReference type="Proteomes" id="UP000095751">
    <property type="component" value="Unassembled WGS sequence"/>
</dbReference>
<dbReference type="Pfam" id="PF20710">
    <property type="entry name" value="DUF6824"/>
    <property type="match status" value="1"/>
</dbReference>
<evidence type="ECO:0000259" key="1">
    <source>
        <dbReference type="Pfam" id="PF20710"/>
    </source>
</evidence>
<gene>
    <name evidence="2" type="ORF">FRACYDRAFT_246389</name>
</gene>
<feature type="domain" description="DUF6824" evidence="1">
    <location>
        <begin position="32"/>
        <end position="116"/>
    </location>
</feature>
<dbReference type="EMBL" id="KV784369">
    <property type="protein sequence ID" value="OEU11276.1"/>
    <property type="molecule type" value="Genomic_DNA"/>
</dbReference>
<dbReference type="InterPro" id="IPR049227">
    <property type="entry name" value="DUF6824"/>
</dbReference>
<protein>
    <recommendedName>
        <fullName evidence="1">DUF6824 domain-containing protein</fullName>
    </recommendedName>
</protein>
<reference evidence="2 3" key="1">
    <citation type="submission" date="2016-09" db="EMBL/GenBank/DDBJ databases">
        <title>Extensive genetic diversity and differential bi-allelic expression allows diatom success in the polar Southern Ocean.</title>
        <authorList>
            <consortium name="DOE Joint Genome Institute"/>
            <person name="Mock T."/>
            <person name="Otillar R.P."/>
            <person name="Strauss J."/>
            <person name="Dupont C."/>
            <person name="Frickenhaus S."/>
            <person name="Maumus F."/>
            <person name="Mcmullan M."/>
            <person name="Sanges R."/>
            <person name="Schmutz J."/>
            <person name="Toseland A."/>
            <person name="Valas R."/>
            <person name="Veluchamy A."/>
            <person name="Ward B.J."/>
            <person name="Allen A."/>
            <person name="Barry K."/>
            <person name="Falciatore A."/>
            <person name="Ferrante M."/>
            <person name="Fortunato A.E."/>
            <person name="Gloeckner G."/>
            <person name="Gruber A."/>
            <person name="Hipkin R."/>
            <person name="Janech M."/>
            <person name="Kroth P."/>
            <person name="Leese F."/>
            <person name="Lindquist E."/>
            <person name="Lyon B.R."/>
            <person name="Martin J."/>
            <person name="Mayer C."/>
            <person name="Parker M."/>
            <person name="Quesneville H."/>
            <person name="Raymond J."/>
            <person name="Uhlig C."/>
            <person name="Valentin K.U."/>
            <person name="Worden A.Z."/>
            <person name="Armbrust E.V."/>
            <person name="Bowler C."/>
            <person name="Green B."/>
            <person name="Moulton V."/>
            <person name="Van Oosterhout C."/>
            <person name="Grigoriev I."/>
        </authorList>
    </citation>
    <scope>NUCLEOTIDE SEQUENCE [LARGE SCALE GENOMIC DNA]</scope>
    <source>
        <strain evidence="2 3">CCMP1102</strain>
    </source>
</reference>
<organism evidence="2 3">
    <name type="scientific">Fragilariopsis cylindrus CCMP1102</name>
    <dbReference type="NCBI Taxonomy" id="635003"/>
    <lineage>
        <taxon>Eukaryota</taxon>
        <taxon>Sar</taxon>
        <taxon>Stramenopiles</taxon>
        <taxon>Ochrophyta</taxon>
        <taxon>Bacillariophyta</taxon>
        <taxon>Bacillariophyceae</taxon>
        <taxon>Bacillariophycidae</taxon>
        <taxon>Bacillariales</taxon>
        <taxon>Bacillariaceae</taxon>
        <taxon>Fragilariopsis</taxon>
    </lineage>
</organism>
<dbReference type="PROSITE" id="PS51257">
    <property type="entry name" value="PROKAR_LIPOPROTEIN"/>
    <property type="match status" value="1"/>
</dbReference>
<keyword evidence="3" id="KW-1185">Reference proteome</keyword>
<dbReference type="InParanoid" id="A0A1E7EZJ8"/>
<evidence type="ECO:0000313" key="2">
    <source>
        <dbReference type="EMBL" id="OEU11276.1"/>
    </source>
</evidence>